<dbReference type="EMBL" id="JBHTOI010000005">
    <property type="protein sequence ID" value="MFD1417749.1"/>
    <property type="molecule type" value="Genomic_DNA"/>
</dbReference>
<accession>A0ABW4BUU8</accession>
<evidence type="ECO:0000313" key="3">
    <source>
        <dbReference type="Proteomes" id="UP001597251"/>
    </source>
</evidence>
<protein>
    <submittedName>
        <fullName evidence="2">Uncharacterized protein</fullName>
    </submittedName>
</protein>
<keyword evidence="1" id="KW-1133">Transmembrane helix</keyword>
<dbReference type="Proteomes" id="UP001597251">
    <property type="component" value="Unassembled WGS sequence"/>
</dbReference>
<dbReference type="RefSeq" id="WP_125674350.1">
    <property type="nucleotide sequence ID" value="NZ_JBHTOI010000005.1"/>
</dbReference>
<reference evidence="3" key="1">
    <citation type="journal article" date="2019" name="Int. J. Syst. Evol. Microbiol.">
        <title>The Global Catalogue of Microorganisms (GCM) 10K type strain sequencing project: providing services to taxonomists for standard genome sequencing and annotation.</title>
        <authorList>
            <consortium name="The Broad Institute Genomics Platform"/>
            <consortium name="The Broad Institute Genome Sequencing Center for Infectious Disease"/>
            <person name="Wu L."/>
            <person name="Ma J."/>
        </authorList>
    </citation>
    <scope>NUCLEOTIDE SEQUENCE [LARGE SCALE GENOMIC DNA]</scope>
    <source>
        <strain evidence="3">CCM 8936</strain>
    </source>
</reference>
<name>A0ABW4BUU8_9LACO</name>
<proteinExistence type="predicted"/>
<comment type="caution">
    <text evidence="2">The sequence shown here is derived from an EMBL/GenBank/DDBJ whole genome shotgun (WGS) entry which is preliminary data.</text>
</comment>
<evidence type="ECO:0000256" key="1">
    <source>
        <dbReference type="SAM" id="Phobius"/>
    </source>
</evidence>
<keyword evidence="1" id="KW-0812">Transmembrane</keyword>
<feature type="transmembrane region" description="Helical" evidence="1">
    <location>
        <begin position="139"/>
        <end position="157"/>
    </location>
</feature>
<organism evidence="2 3">
    <name type="scientific">Companilactobacillus keshanensis</name>
    <dbReference type="NCBI Taxonomy" id="2486003"/>
    <lineage>
        <taxon>Bacteria</taxon>
        <taxon>Bacillati</taxon>
        <taxon>Bacillota</taxon>
        <taxon>Bacilli</taxon>
        <taxon>Lactobacillales</taxon>
        <taxon>Lactobacillaceae</taxon>
        <taxon>Companilactobacillus</taxon>
    </lineage>
</organism>
<sequence>MLLTVSASSRLGHTDGGINSYSQYNKLETYSIGAGQEYLPIGTSLDELEKTSHKPSVESGKAKLNNFKQDWSTLTLDYKNAKNAKVDMPVIGYYGYQATTKGKISAVTMDKNKENLAQVNLNGSGKLTVAYTETSIQEYSRVLSLLSFVVLLVWLIADKAGFKFKKNK</sequence>
<keyword evidence="3" id="KW-1185">Reference proteome</keyword>
<gene>
    <name evidence="2" type="ORF">ACFQ42_03095</name>
</gene>
<keyword evidence="1" id="KW-0472">Membrane</keyword>
<evidence type="ECO:0000313" key="2">
    <source>
        <dbReference type="EMBL" id="MFD1417749.1"/>
    </source>
</evidence>